<dbReference type="Proteomes" id="UP000230423">
    <property type="component" value="Unassembled WGS sequence"/>
</dbReference>
<feature type="transmembrane region" description="Helical" evidence="1">
    <location>
        <begin position="54"/>
        <end position="73"/>
    </location>
</feature>
<accession>A0A2G9UHN0</accession>
<keyword evidence="1" id="KW-1133">Transmembrane helix</keyword>
<dbReference type="EMBL" id="KZ346533">
    <property type="protein sequence ID" value="PIO69755.1"/>
    <property type="molecule type" value="Genomic_DNA"/>
</dbReference>
<reference evidence="2 3" key="1">
    <citation type="submission" date="2015-09" db="EMBL/GenBank/DDBJ databases">
        <title>Draft genome of the parasitic nematode Teladorsagia circumcincta isolate WARC Sus (inbred).</title>
        <authorList>
            <person name="Mitreva M."/>
        </authorList>
    </citation>
    <scope>NUCLEOTIDE SEQUENCE [LARGE SCALE GENOMIC DNA]</scope>
    <source>
        <strain evidence="2 3">S</strain>
    </source>
</reference>
<dbReference type="OrthoDB" id="444119at2759"/>
<evidence type="ECO:0000313" key="3">
    <source>
        <dbReference type="Proteomes" id="UP000230423"/>
    </source>
</evidence>
<proteinExistence type="predicted"/>
<keyword evidence="1" id="KW-0812">Transmembrane</keyword>
<protein>
    <submittedName>
        <fullName evidence="2">Uncharacterized protein</fullName>
    </submittedName>
</protein>
<name>A0A2G9UHN0_TELCI</name>
<organism evidence="2 3">
    <name type="scientific">Teladorsagia circumcincta</name>
    <name type="common">Brown stomach worm</name>
    <name type="synonym">Ostertagia circumcincta</name>
    <dbReference type="NCBI Taxonomy" id="45464"/>
    <lineage>
        <taxon>Eukaryota</taxon>
        <taxon>Metazoa</taxon>
        <taxon>Ecdysozoa</taxon>
        <taxon>Nematoda</taxon>
        <taxon>Chromadorea</taxon>
        <taxon>Rhabditida</taxon>
        <taxon>Rhabditina</taxon>
        <taxon>Rhabditomorpha</taxon>
        <taxon>Strongyloidea</taxon>
        <taxon>Trichostrongylidae</taxon>
        <taxon>Teladorsagia</taxon>
    </lineage>
</organism>
<sequence>MGDGESERLAAVDNEVIMKNEVMSIHILAETISYIAMYTGGGLRTRQRVTRSSYSLSILIAQYIVCLVNWAIATTEDFGKLSMEERLVFDVTITSKD</sequence>
<evidence type="ECO:0000256" key="1">
    <source>
        <dbReference type="SAM" id="Phobius"/>
    </source>
</evidence>
<dbReference type="AlphaFoldDB" id="A0A2G9UHN0"/>
<feature type="non-terminal residue" evidence="2">
    <location>
        <position position="97"/>
    </location>
</feature>
<keyword evidence="3" id="KW-1185">Reference proteome</keyword>
<gene>
    <name evidence="2" type="ORF">TELCIR_08415</name>
</gene>
<keyword evidence="1" id="KW-0472">Membrane</keyword>
<evidence type="ECO:0000313" key="2">
    <source>
        <dbReference type="EMBL" id="PIO69755.1"/>
    </source>
</evidence>